<reference evidence="6 7" key="1">
    <citation type="submission" date="2016-11" db="EMBL/GenBank/DDBJ databases">
        <authorList>
            <person name="Jaros S."/>
            <person name="Januszkiewicz K."/>
            <person name="Wedrychowicz H."/>
        </authorList>
    </citation>
    <scope>NUCLEOTIDE SEQUENCE [LARGE SCALE GENOMIC DNA]</scope>
    <source>
        <strain evidence="6 7">DSM 6191</strain>
    </source>
</reference>
<keyword evidence="3" id="KW-0804">Transcription</keyword>
<dbReference type="PROSITE" id="PS51063">
    <property type="entry name" value="HTH_CRP_2"/>
    <property type="match status" value="1"/>
</dbReference>
<dbReference type="CDD" id="cd00038">
    <property type="entry name" value="CAP_ED"/>
    <property type="match status" value="1"/>
</dbReference>
<evidence type="ECO:0000259" key="4">
    <source>
        <dbReference type="PROSITE" id="PS50042"/>
    </source>
</evidence>
<dbReference type="GO" id="GO:0003700">
    <property type="term" value="F:DNA-binding transcription factor activity"/>
    <property type="evidence" value="ECO:0007669"/>
    <property type="project" value="TreeGrafter"/>
</dbReference>
<dbReference type="GO" id="GO:0005829">
    <property type="term" value="C:cytosol"/>
    <property type="evidence" value="ECO:0007669"/>
    <property type="project" value="TreeGrafter"/>
</dbReference>
<name>A0A1M5Z8Q6_9CLOT</name>
<dbReference type="EMBL" id="FQXU01000008">
    <property type="protein sequence ID" value="SHI20629.1"/>
    <property type="molecule type" value="Genomic_DNA"/>
</dbReference>
<dbReference type="PANTHER" id="PTHR24567">
    <property type="entry name" value="CRP FAMILY TRANSCRIPTIONAL REGULATORY PROTEIN"/>
    <property type="match status" value="1"/>
</dbReference>
<dbReference type="InterPro" id="IPR036388">
    <property type="entry name" value="WH-like_DNA-bd_sf"/>
</dbReference>
<dbReference type="Pfam" id="PF00027">
    <property type="entry name" value="cNMP_binding"/>
    <property type="match status" value="1"/>
</dbReference>
<dbReference type="InterPro" id="IPR036390">
    <property type="entry name" value="WH_DNA-bd_sf"/>
</dbReference>
<dbReference type="GO" id="GO:0016301">
    <property type="term" value="F:kinase activity"/>
    <property type="evidence" value="ECO:0007669"/>
    <property type="project" value="UniProtKB-KW"/>
</dbReference>
<dbReference type="InterPro" id="IPR012318">
    <property type="entry name" value="HTH_CRP"/>
</dbReference>
<dbReference type="InterPro" id="IPR000595">
    <property type="entry name" value="cNMP-bd_dom"/>
</dbReference>
<keyword evidence="2" id="KW-0238">DNA-binding</keyword>
<keyword evidence="6" id="KW-0418">Kinase</keyword>
<proteinExistence type="predicted"/>
<dbReference type="SMART" id="SM00100">
    <property type="entry name" value="cNMP"/>
    <property type="match status" value="1"/>
</dbReference>
<sequence>MNKISVEELRELELFKNLKTETLLKLSTIGIKVAAKKGQHIFRDKEEVNTVYIVLKGKISLYKLSENSNKKVIFILGRDKIINEVILDDLPSSINCEVFEEGELLTINRLDFLELMKEDFELTISVVNSLSIKVRRLYRQLKNTTPLKIEKKVAAKLWKLAKDYGVTTEDGILIDLNITITYLADLFGSQRETISRALGQLEDLKLIKFINKKIVIIDKDKLSYFFKGL</sequence>
<dbReference type="InterPro" id="IPR014710">
    <property type="entry name" value="RmlC-like_jellyroll"/>
</dbReference>
<dbReference type="SUPFAM" id="SSF51206">
    <property type="entry name" value="cAMP-binding domain-like"/>
    <property type="match status" value="1"/>
</dbReference>
<dbReference type="SMART" id="SM00419">
    <property type="entry name" value="HTH_CRP"/>
    <property type="match status" value="1"/>
</dbReference>
<evidence type="ECO:0000256" key="2">
    <source>
        <dbReference type="ARBA" id="ARBA00023125"/>
    </source>
</evidence>
<evidence type="ECO:0000256" key="1">
    <source>
        <dbReference type="ARBA" id="ARBA00023015"/>
    </source>
</evidence>
<dbReference type="Proteomes" id="UP000184241">
    <property type="component" value="Unassembled WGS sequence"/>
</dbReference>
<keyword evidence="1" id="KW-0805">Transcription regulation</keyword>
<keyword evidence="6" id="KW-0808">Transferase</keyword>
<organism evidence="6 7">
    <name type="scientific">Clostridium intestinale DSM 6191</name>
    <dbReference type="NCBI Taxonomy" id="1121320"/>
    <lineage>
        <taxon>Bacteria</taxon>
        <taxon>Bacillati</taxon>
        <taxon>Bacillota</taxon>
        <taxon>Clostridia</taxon>
        <taxon>Eubacteriales</taxon>
        <taxon>Clostridiaceae</taxon>
        <taxon>Clostridium</taxon>
    </lineage>
</organism>
<dbReference type="Gene3D" id="2.60.120.10">
    <property type="entry name" value="Jelly Rolls"/>
    <property type="match status" value="1"/>
</dbReference>
<dbReference type="InterPro" id="IPR018490">
    <property type="entry name" value="cNMP-bd_dom_sf"/>
</dbReference>
<gene>
    <name evidence="6" type="ORF">SAMN02745941_02640</name>
</gene>
<evidence type="ECO:0000313" key="6">
    <source>
        <dbReference type="EMBL" id="SHI20629.1"/>
    </source>
</evidence>
<dbReference type="AlphaFoldDB" id="A0A1M5Z8Q6"/>
<protein>
    <submittedName>
        <fullName evidence="6">cAMP-binding domain of CRP or a regulatory subunit of cAMP-dependent protein kinases</fullName>
    </submittedName>
</protein>
<dbReference type="SUPFAM" id="SSF46785">
    <property type="entry name" value="Winged helix' DNA-binding domain"/>
    <property type="match status" value="1"/>
</dbReference>
<feature type="domain" description="Cyclic nucleotide-binding" evidence="4">
    <location>
        <begin position="14"/>
        <end position="116"/>
    </location>
</feature>
<dbReference type="RefSeq" id="WP_139259343.1">
    <property type="nucleotide sequence ID" value="NZ_FQXU01000008.1"/>
</dbReference>
<dbReference type="PANTHER" id="PTHR24567:SF74">
    <property type="entry name" value="HTH-TYPE TRANSCRIPTIONAL REGULATOR ARCR"/>
    <property type="match status" value="1"/>
</dbReference>
<dbReference type="Pfam" id="PF13545">
    <property type="entry name" value="HTH_Crp_2"/>
    <property type="match status" value="1"/>
</dbReference>
<feature type="domain" description="HTH crp-type" evidence="5">
    <location>
        <begin position="147"/>
        <end position="220"/>
    </location>
</feature>
<accession>A0A1M5Z8Q6</accession>
<dbReference type="InterPro" id="IPR050397">
    <property type="entry name" value="Env_Response_Regulators"/>
</dbReference>
<dbReference type="PROSITE" id="PS50042">
    <property type="entry name" value="CNMP_BINDING_3"/>
    <property type="match status" value="1"/>
</dbReference>
<dbReference type="GO" id="GO:0003677">
    <property type="term" value="F:DNA binding"/>
    <property type="evidence" value="ECO:0007669"/>
    <property type="project" value="UniProtKB-KW"/>
</dbReference>
<dbReference type="Gene3D" id="1.10.10.10">
    <property type="entry name" value="Winged helix-like DNA-binding domain superfamily/Winged helix DNA-binding domain"/>
    <property type="match status" value="1"/>
</dbReference>
<evidence type="ECO:0000313" key="7">
    <source>
        <dbReference type="Proteomes" id="UP000184241"/>
    </source>
</evidence>
<evidence type="ECO:0000256" key="3">
    <source>
        <dbReference type="ARBA" id="ARBA00023163"/>
    </source>
</evidence>
<evidence type="ECO:0000259" key="5">
    <source>
        <dbReference type="PROSITE" id="PS51063"/>
    </source>
</evidence>